<gene>
    <name evidence="2" type="ORF">SAMN04244573_02531</name>
</gene>
<evidence type="ECO:0000313" key="3">
    <source>
        <dbReference type="Proteomes" id="UP000199267"/>
    </source>
</evidence>
<dbReference type="Proteomes" id="UP000199267">
    <property type="component" value="Unassembled WGS sequence"/>
</dbReference>
<evidence type="ECO:0000259" key="1">
    <source>
        <dbReference type="Pfam" id="PF01656"/>
    </source>
</evidence>
<dbReference type="EMBL" id="FOFJ01000022">
    <property type="protein sequence ID" value="SEQ92632.1"/>
    <property type="molecule type" value="Genomic_DNA"/>
</dbReference>
<reference evidence="2 3" key="1">
    <citation type="submission" date="2016-10" db="EMBL/GenBank/DDBJ databases">
        <authorList>
            <person name="de Groot N.N."/>
        </authorList>
    </citation>
    <scope>NUCLEOTIDE SEQUENCE [LARGE SCALE GENOMIC DNA]</scope>
    <source>
        <strain evidence="2 3">DSM 378</strain>
    </source>
</reference>
<dbReference type="AlphaFoldDB" id="A0A1H9K0I8"/>
<dbReference type="CDD" id="cd05386">
    <property type="entry name" value="TraL"/>
    <property type="match status" value="1"/>
</dbReference>
<dbReference type="InterPro" id="IPR027417">
    <property type="entry name" value="P-loop_NTPase"/>
</dbReference>
<dbReference type="RefSeq" id="WP_090622460.1">
    <property type="nucleotide sequence ID" value="NZ_FOFJ01000022.1"/>
</dbReference>
<dbReference type="Pfam" id="PF01656">
    <property type="entry name" value="CbiA"/>
    <property type="match status" value="1"/>
</dbReference>
<dbReference type="SUPFAM" id="SSF52540">
    <property type="entry name" value="P-loop containing nucleoside triphosphate hydrolases"/>
    <property type="match status" value="1"/>
</dbReference>
<name>A0A1H9K0I8_9GAMM</name>
<feature type="domain" description="CobQ/CobB/MinD/ParA nucleotide binding" evidence="1">
    <location>
        <begin position="9"/>
        <end position="105"/>
    </location>
</feature>
<dbReference type="InterPro" id="IPR002586">
    <property type="entry name" value="CobQ/CobB/MinD/ParA_Nub-bd_dom"/>
</dbReference>
<dbReference type="Gene3D" id="3.40.50.300">
    <property type="entry name" value="P-loop containing nucleotide triphosphate hydrolases"/>
    <property type="match status" value="1"/>
</dbReference>
<dbReference type="NCBIfam" id="NF010461">
    <property type="entry name" value="PRK13886.1"/>
    <property type="match status" value="1"/>
</dbReference>
<accession>A0A1H9K0I8</accession>
<protein>
    <submittedName>
        <fullName evidence="2">CobQ/CobB/MinD/ParA nucleotide binding domain-containing protein</fullName>
    </submittedName>
</protein>
<evidence type="ECO:0000313" key="2">
    <source>
        <dbReference type="EMBL" id="SEQ92632.1"/>
    </source>
</evidence>
<organism evidence="2 3">
    <name type="scientific">Azotobacter beijerinckii</name>
    <dbReference type="NCBI Taxonomy" id="170623"/>
    <lineage>
        <taxon>Bacteria</taxon>
        <taxon>Pseudomonadati</taxon>
        <taxon>Pseudomonadota</taxon>
        <taxon>Gammaproteobacteria</taxon>
        <taxon>Pseudomonadales</taxon>
        <taxon>Pseudomonadaceae</taxon>
        <taxon>Azotobacter</taxon>
    </lineage>
</organism>
<sequence>MAKVHLTLQGKGGVGKSMMAAIIAQYKASKGRPVLCIDTDPVNATFEGYESLNVRRLEIMDGDEINSRNFDLLIEWIATEEADDIVIDNGASSFVPLSSYLIGNQVPDMLAEMGHQLIVHIAVTGGQAYEDTVNGFEAIVSQYPQTTLFVIWLNPYWGPVQSSAGVPFEKSPEYKATLKEAKGRIAGFVVVENLKKDTAGRDFGEMLQSHLTFDEALGMESLSIMTRQRLKLVKKGFYDQLDNLPEI</sequence>
<proteinExistence type="predicted"/>